<dbReference type="Proteomes" id="UP000005203">
    <property type="component" value="Linkage group LG9"/>
</dbReference>
<accession>A0A7M7G9F3</accession>
<name>A0A7M7G9F3_APIME</name>
<protein>
    <submittedName>
        <fullName evidence="4">Uncharacterized protein LOC100576702</fullName>
    </submittedName>
</protein>
<dbReference type="GeneID" id="100576702"/>
<proteinExistence type="predicted"/>
<keyword evidence="1" id="KW-0732">Signal</keyword>
<evidence type="ECO:0000313" key="3">
    <source>
        <dbReference type="Proteomes" id="UP000005203"/>
    </source>
</evidence>
<evidence type="ECO:0000256" key="1">
    <source>
        <dbReference type="SAM" id="SignalP"/>
    </source>
</evidence>
<reference evidence="4" key="2">
    <citation type="submission" date="2025-04" db="UniProtKB">
        <authorList>
            <consortium name="RefSeq"/>
        </authorList>
    </citation>
    <scope>IDENTIFICATION</scope>
    <source>
        <strain evidence="4">DH4</strain>
        <tissue evidence="4">Whole body</tissue>
    </source>
</reference>
<organism evidence="2">
    <name type="scientific">Apis mellifera</name>
    <name type="common">Honeybee</name>
    <dbReference type="NCBI Taxonomy" id="7460"/>
    <lineage>
        <taxon>Eukaryota</taxon>
        <taxon>Metazoa</taxon>
        <taxon>Ecdysozoa</taxon>
        <taxon>Arthropoda</taxon>
        <taxon>Hexapoda</taxon>
        <taxon>Insecta</taxon>
        <taxon>Pterygota</taxon>
        <taxon>Neoptera</taxon>
        <taxon>Endopterygota</taxon>
        <taxon>Hymenoptera</taxon>
        <taxon>Apocrita</taxon>
        <taxon>Aculeata</taxon>
        <taxon>Apoidea</taxon>
        <taxon>Anthophila</taxon>
        <taxon>Apidae</taxon>
        <taxon>Apis</taxon>
    </lineage>
</organism>
<evidence type="ECO:0000313" key="4">
    <source>
        <dbReference type="RefSeq" id="XP_003249924.2"/>
    </source>
</evidence>
<feature type="signal peptide" evidence="1">
    <location>
        <begin position="1"/>
        <end position="17"/>
    </location>
</feature>
<dbReference type="OrthoDB" id="6617264at2759"/>
<dbReference type="Pfam" id="PF07841">
    <property type="entry name" value="DM4_12"/>
    <property type="match status" value="1"/>
</dbReference>
<dbReference type="RefSeq" id="XP_003249924.2">
    <property type="nucleotide sequence ID" value="XM_003249876.4"/>
</dbReference>
<dbReference type="PANTHER" id="PTHR21398">
    <property type="entry name" value="AGAP007094-PA"/>
    <property type="match status" value="1"/>
</dbReference>
<accession>A0A8B6XUI6</accession>
<dbReference type="EnsemblMetazoa" id="XM_003249876">
    <property type="protein sequence ID" value="XP_003249924"/>
    <property type="gene ID" value="LOC100576702"/>
</dbReference>
<gene>
    <name evidence="2" type="primary">100576702</name>
    <name evidence="4" type="synonym">LOC100576702</name>
</gene>
<feature type="chain" id="PRO_5044659272" evidence="1">
    <location>
        <begin position="18"/>
        <end position="180"/>
    </location>
</feature>
<dbReference type="SMART" id="SM00718">
    <property type="entry name" value="DM4_12"/>
    <property type="match status" value="1"/>
</dbReference>
<sequence length="180" mass="20804">MRLLLFTLWILNGATWGESIENRSMERSKRGFEEEYLVFPEGSNVQLVYCMTITTYSKPRGMFNIGLTAGQAWELPSKSTLSNKFKDYHRRSRRELYRKLELLLASRGKDGRGCVLKAICNAAGRSRRDVGKGSFMREILHTVFTLPASYDDGDPTTEYERAYFLKENCNEAEWKCPDVF</sequence>
<reference evidence="2" key="1">
    <citation type="submission" date="2021-01" db="UniProtKB">
        <authorList>
            <consortium name="EnsemblMetazoa"/>
        </authorList>
    </citation>
    <scope>IDENTIFICATION</scope>
    <source>
        <strain evidence="2">DH4</strain>
    </source>
</reference>
<dbReference type="OMA" id="YRKVELM"/>
<dbReference type="PANTHER" id="PTHR21398:SF1">
    <property type="entry name" value="FI03705P"/>
    <property type="match status" value="1"/>
</dbReference>
<dbReference type="InterPro" id="IPR006631">
    <property type="entry name" value="DM4_12"/>
</dbReference>
<keyword evidence="3" id="KW-1185">Reference proteome</keyword>
<evidence type="ECO:0000313" key="2">
    <source>
        <dbReference type="EnsemblMetazoa" id="XP_003249924"/>
    </source>
</evidence>
<dbReference type="AlphaFoldDB" id="A0A7M7G9F3"/>
<dbReference type="KEGG" id="ame:100576702"/>